<keyword evidence="2" id="KW-1185">Reference proteome</keyword>
<organism evidence="1 2">
    <name type="scientific">Allobacillus halotolerans</name>
    <dbReference type="NCBI Taxonomy" id="570278"/>
    <lineage>
        <taxon>Bacteria</taxon>
        <taxon>Bacillati</taxon>
        <taxon>Bacillota</taxon>
        <taxon>Bacilli</taxon>
        <taxon>Bacillales</taxon>
        <taxon>Bacillaceae</taxon>
        <taxon>Allobacillus</taxon>
    </lineage>
</organism>
<name>A0ABS6GKS4_9BACI</name>
<protein>
    <submittedName>
        <fullName evidence="1">Uncharacterized protein</fullName>
    </submittedName>
</protein>
<comment type="caution">
    <text evidence="1">The sequence shown here is derived from an EMBL/GenBank/DDBJ whole genome shotgun (WGS) entry which is preliminary data.</text>
</comment>
<reference evidence="1 2" key="1">
    <citation type="journal article" date="2011" name="Int. J. Syst. Evol. Microbiol.">
        <title>Allobacillus halotolerans gen. nov., sp. nov. isolated from shrimp paste.</title>
        <authorList>
            <person name="Sheu S.Y."/>
            <person name="Arun A.B."/>
            <person name="Jiang S.R."/>
            <person name="Young C.C."/>
            <person name="Chen W.M."/>
        </authorList>
    </citation>
    <scope>NUCLEOTIDE SEQUENCE [LARGE SCALE GENOMIC DNA]</scope>
    <source>
        <strain evidence="1 2">LMG 24826</strain>
    </source>
</reference>
<evidence type="ECO:0000313" key="2">
    <source>
        <dbReference type="Proteomes" id="UP000812672"/>
    </source>
</evidence>
<gene>
    <name evidence="1" type="ORF">KQ486_01970</name>
</gene>
<dbReference type="EMBL" id="JAHLZF010000002">
    <property type="protein sequence ID" value="MBU6079774.1"/>
    <property type="molecule type" value="Genomic_DNA"/>
</dbReference>
<sequence>MTKTKMTVKQIGERQVVTEDNLHQFIYKNIGLKNKLKTKVNKEYVKQQLADYDLIYHPMWLAKTIVIAERPPFPPKKLPNIIFVDAVSGYRGVFQSVPHVQEIEISQENMVKNKISLEECENKYVKDVQIQQINRSYILKKPKHEIADLFLAYLPIWRVTMNTGPIDETFFINANTGENESYMSERWENGKDLI</sequence>
<dbReference type="Proteomes" id="UP000812672">
    <property type="component" value="Unassembled WGS sequence"/>
</dbReference>
<dbReference type="RefSeq" id="WP_216686625.1">
    <property type="nucleotide sequence ID" value="NZ_CAUPKR010000003.1"/>
</dbReference>
<accession>A0ABS6GKS4</accession>
<proteinExistence type="predicted"/>
<evidence type="ECO:0000313" key="1">
    <source>
        <dbReference type="EMBL" id="MBU6079774.1"/>
    </source>
</evidence>